<protein>
    <submittedName>
        <fullName evidence="1">Acetamidase/formamidase family protein</fullName>
    </submittedName>
</protein>
<dbReference type="PANTHER" id="PTHR31891:SF1">
    <property type="entry name" value="FORMAMIDASE C869.04-RELATED"/>
    <property type="match status" value="1"/>
</dbReference>
<organism evidence="1 2">
    <name type="scientific">Sulfitobacter sediminis</name>
    <dbReference type="NCBI Taxonomy" id="3234186"/>
    <lineage>
        <taxon>Bacteria</taxon>
        <taxon>Pseudomonadati</taxon>
        <taxon>Pseudomonadota</taxon>
        <taxon>Alphaproteobacteria</taxon>
        <taxon>Rhodobacterales</taxon>
        <taxon>Roseobacteraceae</taxon>
        <taxon>Sulfitobacter</taxon>
    </lineage>
</organism>
<dbReference type="SUPFAM" id="SSF141130">
    <property type="entry name" value="Acetamidase/Formamidase-like"/>
    <property type="match status" value="1"/>
</dbReference>
<dbReference type="Gene3D" id="3.10.28.20">
    <property type="entry name" value="Acetamidase/Formamidase-like domains"/>
    <property type="match status" value="1"/>
</dbReference>
<accession>A0ABV3RQS5</accession>
<evidence type="ECO:0000313" key="1">
    <source>
        <dbReference type="EMBL" id="MEW9921304.1"/>
    </source>
</evidence>
<dbReference type="Proteomes" id="UP001556098">
    <property type="component" value="Unassembled WGS sequence"/>
</dbReference>
<reference evidence="1 2" key="1">
    <citation type="submission" date="2024-07" db="EMBL/GenBank/DDBJ databases">
        <title>Marimonas sp.nov., isolated from tidal-flat sediment.</title>
        <authorList>
            <person name="Jayan J.N."/>
            <person name="Lee S.S."/>
        </authorList>
    </citation>
    <scope>NUCLEOTIDE SEQUENCE [LARGE SCALE GENOMIC DNA]</scope>
    <source>
        <strain evidence="1 2">MJW-29</strain>
    </source>
</reference>
<dbReference type="PANTHER" id="PTHR31891">
    <property type="entry name" value="FORMAMIDASE C869.04-RELATED"/>
    <property type="match status" value="1"/>
</dbReference>
<dbReference type="InterPro" id="IPR004304">
    <property type="entry name" value="FmdA_AmdA"/>
</dbReference>
<gene>
    <name evidence="1" type="ORF">AB2B41_16965</name>
</gene>
<sequence>MILESSPETCHWGFFDAALNPVAEIESGGEITVNTVSGAPAVVPKEGFHVPPELLEIHKTGVPPMPGHILTGPVAVKGARPGDVLQVDILDVSLRQDWGYNFVRPLAGTLPLDFDETHLTILPLDSVRGVATMPWGLELPLSPFFGVMGVAPPPGWGRISTIEPRAHGGNLDNKELVAGSTLYLPVHAEGALFSCGDGHGVQGDGEVCVTAIETALQGRFRLTVRRDMDVTYPEAETPAHLITMGMHADLDQAVEIALRRMITVISDRVGISKAEAYMFCSLAADLRITQTVNREKGVHMMIAKELLQPAACSGHAREAYVLQGEGVEEMREPADQGACLGRQ</sequence>
<dbReference type="Pfam" id="PF03069">
    <property type="entry name" value="FmdA_AmdA"/>
    <property type="match status" value="2"/>
</dbReference>
<evidence type="ECO:0000313" key="2">
    <source>
        <dbReference type="Proteomes" id="UP001556098"/>
    </source>
</evidence>
<dbReference type="EMBL" id="JBFNXX010000014">
    <property type="protein sequence ID" value="MEW9921304.1"/>
    <property type="molecule type" value="Genomic_DNA"/>
</dbReference>
<name>A0ABV3RQS5_9RHOB</name>
<keyword evidence="2" id="KW-1185">Reference proteome</keyword>
<proteinExistence type="predicted"/>
<dbReference type="Gene3D" id="2.60.120.580">
    <property type="entry name" value="Acetamidase/Formamidase-like domains"/>
    <property type="match status" value="2"/>
</dbReference>
<dbReference type="RefSeq" id="WP_367879004.1">
    <property type="nucleotide sequence ID" value="NZ_JBFNXX010000014.1"/>
</dbReference>
<comment type="caution">
    <text evidence="1">The sequence shown here is derived from an EMBL/GenBank/DDBJ whole genome shotgun (WGS) entry which is preliminary data.</text>
</comment>